<dbReference type="Proteomes" id="UP001607302">
    <property type="component" value="Unassembled WGS sequence"/>
</dbReference>
<dbReference type="AlphaFoldDB" id="A0ABD2BW59"/>
<organism evidence="1 2">
    <name type="scientific">Vespula squamosa</name>
    <name type="common">Southern yellow jacket</name>
    <name type="synonym">Wasp</name>
    <dbReference type="NCBI Taxonomy" id="30214"/>
    <lineage>
        <taxon>Eukaryota</taxon>
        <taxon>Metazoa</taxon>
        <taxon>Ecdysozoa</taxon>
        <taxon>Arthropoda</taxon>
        <taxon>Hexapoda</taxon>
        <taxon>Insecta</taxon>
        <taxon>Pterygota</taxon>
        <taxon>Neoptera</taxon>
        <taxon>Endopterygota</taxon>
        <taxon>Hymenoptera</taxon>
        <taxon>Apocrita</taxon>
        <taxon>Aculeata</taxon>
        <taxon>Vespoidea</taxon>
        <taxon>Vespidae</taxon>
        <taxon>Vespinae</taxon>
        <taxon>Vespula</taxon>
    </lineage>
</organism>
<protein>
    <submittedName>
        <fullName evidence="1">Uncharacterized protein</fullName>
    </submittedName>
</protein>
<comment type="caution">
    <text evidence="1">The sequence shown here is derived from an EMBL/GenBank/DDBJ whole genome shotgun (WGS) entry which is preliminary data.</text>
</comment>
<name>A0ABD2BW59_VESSQ</name>
<evidence type="ECO:0000313" key="1">
    <source>
        <dbReference type="EMBL" id="KAL2737017.1"/>
    </source>
</evidence>
<evidence type="ECO:0000313" key="2">
    <source>
        <dbReference type="Proteomes" id="UP001607302"/>
    </source>
</evidence>
<dbReference type="EMBL" id="JAUDFV010000038">
    <property type="protein sequence ID" value="KAL2737017.1"/>
    <property type="molecule type" value="Genomic_DNA"/>
</dbReference>
<keyword evidence="2" id="KW-1185">Reference proteome</keyword>
<proteinExistence type="predicted"/>
<accession>A0ABD2BW59</accession>
<gene>
    <name evidence="1" type="ORF">V1478_002212</name>
</gene>
<reference evidence="1 2" key="1">
    <citation type="journal article" date="2024" name="Ann. Entomol. Soc. Am.">
        <title>Genomic analyses of the southern and eastern yellowjacket wasps (Hymenoptera: Vespidae) reveal evolutionary signatures of social life.</title>
        <authorList>
            <person name="Catto M.A."/>
            <person name="Caine P.B."/>
            <person name="Orr S.E."/>
            <person name="Hunt B.G."/>
            <person name="Goodisman M.A.D."/>
        </authorList>
    </citation>
    <scope>NUCLEOTIDE SEQUENCE [LARGE SCALE GENOMIC DNA]</scope>
    <source>
        <strain evidence="1">233</strain>
        <tissue evidence="1">Head and thorax</tissue>
    </source>
</reference>
<sequence length="76" mass="8585">MLPADELEDSEDNYSYQTKEKGKLQVKPVMCRRNKKIIVEHLESNGIFRAPDLSVIVVGSAAAKIMGTFHSNLFQF</sequence>